<comment type="subcellular location">
    <subcellularLocation>
        <location evidence="1 4">Cell outer membrane</location>
    </subcellularLocation>
</comment>
<evidence type="ECO:0000256" key="1">
    <source>
        <dbReference type="ARBA" id="ARBA00004442"/>
    </source>
</evidence>
<dbReference type="InterPro" id="IPR000531">
    <property type="entry name" value="Beta-barrel_TonB"/>
</dbReference>
<dbReference type="AlphaFoldDB" id="A0A074MDC6"/>
<dbReference type="SUPFAM" id="SSF56935">
    <property type="entry name" value="Porins"/>
    <property type="match status" value="1"/>
</dbReference>
<feature type="domain" description="TonB-dependent receptor-like beta-barrel" evidence="5">
    <location>
        <begin position="418"/>
        <end position="992"/>
    </location>
</feature>
<feature type="domain" description="TonB-dependent receptor plug" evidence="6">
    <location>
        <begin position="49"/>
        <end position="159"/>
    </location>
</feature>
<keyword evidence="4" id="KW-0798">TonB box</keyword>
<dbReference type="InterPro" id="IPR012910">
    <property type="entry name" value="Plug_dom"/>
</dbReference>
<dbReference type="InterPro" id="IPR010104">
    <property type="entry name" value="TonB_rcpt_bac"/>
</dbReference>
<evidence type="ECO:0000313" key="7">
    <source>
        <dbReference type="EMBL" id="KEO89853.1"/>
    </source>
</evidence>
<sequence>MLAAVPALAQEQVDPDEVEVADQTDEVDEGDVIIVTGLRESLASSQNQKRNADTVVDVVTANDIGALPDRSVSEVLQRIPGVSIIRFAGPNDPDHFAIEGAGAVIRGLPFVRSEVNGRDGFSASPSGSIGFDDVSPELLASVAVFKNSSADLIEGGAAGTIDLRTRVPFDSTGQKIAISAELNYGDLREEASPTISALYSNEWDTGIGRLGILGNVAYSELESRANGSSFGDPRELDGQFIPAGGGIRNQDFNRERLTLAGAVQWESLDRRWIATAQFFRTDSELLWGENVLETVVDNASAPGVLDQSDFTFDNDGVFQSGTITDTAQWRGPNATGTQVGAFGPGGQQLNTYRTRFESDQTEDYSFNLKFAPTADLRFNFDAQYVTSQGRVNDLSLFGSFFAPVAIDRSVGAVPDIAFQGPAEAFNDPSSYFLRAQLDHTTQNEGDSLAFRGDVEYDFSGDGWLKSIRAGGRYNREDLTIRESDFNWGNISEVWTARDIQGQSGGDFNQIQSVLQFSGNANPEFDALLAPILGSFDFDGYQRGNVSAPSGPIPSLNGINARDFDEYQATVSNILSAVGGSPSGLNVLTERPGVIAGTPFLPSEISDLTRDNLAAYVRLDFESPVDNAGVQLSGNIGLRYVRTERSAGASITVDPFNEFFPPAQVALCAPGAGANIPNFQVPAICSLDLGALETAFGAGPEPRIVQRVVDTNYDAFLPSLNLKLDLPGDHVLRAAISRTLTRPTATQLNERVVILQEGGPNVPGPPDPVTGEPTSVPTFGRFIGNATGNAALLPQTAWNFDLAWEWYFARTGSVTVTGFYKEIDNFIAFQPVPVDLSFDGADLSIFRNTEVNTDDTGSVLGFEVAYQQFFDFLPGALSGLGVQFNYTYLDAEGVSNEIDPAFGSDDPPVARFDIDDGIFPRVSKHTINAVALYEKGPVQARLAYNWRSTFQLTERDVIFPFASIYQPSTGQLDASIFYDVTDYLKVGVQGVNLTDDITVTEQSIDPGGLRTLRNAFRNDRRFTLIARLNF</sequence>
<proteinExistence type="inferred from homology"/>
<accession>A0A074MDC6</accession>
<evidence type="ECO:0000256" key="2">
    <source>
        <dbReference type="ARBA" id="ARBA00023136"/>
    </source>
</evidence>
<dbReference type="PANTHER" id="PTHR40980:SF3">
    <property type="entry name" value="TONB-DEPENDENT RECEPTOR-LIKE BETA-BARREL DOMAIN-CONTAINING PROTEIN"/>
    <property type="match status" value="1"/>
</dbReference>
<dbReference type="InterPro" id="IPR036942">
    <property type="entry name" value="Beta-barrel_TonB_sf"/>
</dbReference>
<dbReference type="Gene3D" id="2.40.170.20">
    <property type="entry name" value="TonB-dependent receptor, beta-barrel domain"/>
    <property type="match status" value="1"/>
</dbReference>
<evidence type="ECO:0008006" key="9">
    <source>
        <dbReference type="Google" id="ProtNLM"/>
    </source>
</evidence>
<evidence type="ECO:0000259" key="5">
    <source>
        <dbReference type="Pfam" id="PF00593"/>
    </source>
</evidence>
<evidence type="ECO:0000256" key="4">
    <source>
        <dbReference type="RuleBase" id="RU003357"/>
    </source>
</evidence>
<dbReference type="PANTHER" id="PTHR40980">
    <property type="entry name" value="PLUG DOMAIN-CONTAINING PROTEIN"/>
    <property type="match status" value="1"/>
</dbReference>
<comment type="caution">
    <text evidence="7">The sequence shown here is derived from an EMBL/GenBank/DDBJ whole genome shotgun (WGS) entry which is preliminary data.</text>
</comment>
<dbReference type="Gene3D" id="2.170.130.10">
    <property type="entry name" value="TonB-dependent receptor, plug domain"/>
    <property type="match status" value="1"/>
</dbReference>
<comment type="similarity">
    <text evidence="4">Belongs to the TonB-dependent receptor family.</text>
</comment>
<keyword evidence="3" id="KW-0998">Cell outer membrane</keyword>
<dbReference type="Pfam" id="PF07715">
    <property type="entry name" value="Plug"/>
    <property type="match status" value="1"/>
</dbReference>
<dbReference type="eggNOG" id="COG4771">
    <property type="taxonomic scope" value="Bacteria"/>
</dbReference>
<dbReference type="GO" id="GO:0009279">
    <property type="term" value="C:cell outer membrane"/>
    <property type="evidence" value="ECO:0007669"/>
    <property type="project" value="UniProtKB-SubCell"/>
</dbReference>
<evidence type="ECO:0000259" key="6">
    <source>
        <dbReference type="Pfam" id="PF07715"/>
    </source>
</evidence>
<evidence type="ECO:0000256" key="3">
    <source>
        <dbReference type="ARBA" id="ARBA00023237"/>
    </source>
</evidence>
<evidence type="ECO:0000313" key="8">
    <source>
        <dbReference type="Proteomes" id="UP000027647"/>
    </source>
</evidence>
<dbReference type="Proteomes" id="UP000027647">
    <property type="component" value="Unassembled WGS sequence"/>
</dbReference>
<keyword evidence="8" id="KW-1185">Reference proteome</keyword>
<dbReference type="NCBIfam" id="TIGR01782">
    <property type="entry name" value="TonB-Xanth-Caul"/>
    <property type="match status" value="1"/>
</dbReference>
<dbReference type="EMBL" id="JMIW01000004">
    <property type="protein sequence ID" value="KEO89853.1"/>
    <property type="molecule type" value="Genomic_DNA"/>
</dbReference>
<keyword evidence="2 4" id="KW-0472">Membrane</keyword>
<dbReference type="eggNOG" id="COG1629">
    <property type="taxonomic scope" value="Bacteria"/>
</dbReference>
<reference evidence="7 8" key="1">
    <citation type="submission" date="2014-04" db="EMBL/GenBank/DDBJ databases">
        <title>A comprehensive comparison of genomes of Erythrobacter spp. strains.</title>
        <authorList>
            <person name="Zheng Q."/>
        </authorList>
    </citation>
    <scope>NUCLEOTIDE SEQUENCE [LARGE SCALE GENOMIC DNA]</scope>
    <source>
        <strain evidence="7 8">DSM 6997</strain>
    </source>
</reference>
<name>A0A074MDC6_ERYLO</name>
<dbReference type="InterPro" id="IPR037066">
    <property type="entry name" value="Plug_dom_sf"/>
</dbReference>
<gene>
    <name evidence="7" type="ORF">EH31_11920</name>
</gene>
<protein>
    <recommendedName>
        <fullName evidence="9">TonB-dependent receptor</fullName>
    </recommendedName>
</protein>
<dbReference type="Pfam" id="PF00593">
    <property type="entry name" value="TonB_dep_Rec_b-barrel"/>
    <property type="match status" value="1"/>
</dbReference>
<dbReference type="STRING" id="1044.EH31_11920"/>
<organism evidence="7 8">
    <name type="scientific">Erythrobacter longus</name>
    <dbReference type="NCBI Taxonomy" id="1044"/>
    <lineage>
        <taxon>Bacteria</taxon>
        <taxon>Pseudomonadati</taxon>
        <taxon>Pseudomonadota</taxon>
        <taxon>Alphaproteobacteria</taxon>
        <taxon>Sphingomonadales</taxon>
        <taxon>Erythrobacteraceae</taxon>
        <taxon>Erythrobacter/Porphyrobacter group</taxon>
        <taxon>Erythrobacter</taxon>
    </lineage>
</organism>